<evidence type="ECO:0000313" key="2">
    <source>
        <dbReference type="Proteomes" id="UP000249610"/>
    </source>
</evidence>
<dbReference type="Pfam" id="PF02423">
    <property type="entry name" value="OCD_Mu_crystall"/>
    <property type="match status" value="1"/>
</dbReference>
<dbReference type="EMBL" id="QLLK01000004">
    <property type="protein sequence ID" value="RAI91427.1"/>
    <property type="molecule type" value="Genomic_DNA"/>
</dbReference>
<sequence length="360" mass="39740">MKKNQESIIIDSHAVNQIINTIGLNQVMDKLIANLEKALLGYSKEETEIPIRSGFNYKKPFLGLVEWMPVMKKGEDVLIKVVGYHPENPEIFKIPTILSTISSYDVHTGHLNFLVDGVLLTALRTGASSAIASKMMAKKDSKVLGIIGCGAQSVPQIHAISRLFAIEEILIYDTDQPSMENLEERIAPINLGISPQSSTIADIISKSDIVCTATSIAPEKGPLFYEFTVKPHLHINAVGADFPGKFELPKSLLESANVCPDFLEQAILEGECQQLKSSDIGPSWIELIQDDKLKNKYQGELSVFDSTGWALEDQVVAKLFSDYAQELGLGTKMNIESYSSDEKNPYGVFLPQRVQPEILD</sequence>
<dbReference type="InterPro" id="IPR023401">
    <property type="entry name" value="ODC_N"/>
</dbReference>
<dbReference type="PANTHER" id="PTHR13812">
    <property type="entry name" value="KETIMINE REDUCTASE MU-CRYSTALLIN"/>
    <property type="match status" value="1"/>
</dbReference>
<dbReference type="AlphaFoldDB" id="A0A327PIV4"/>
<protein>
    <submittedName>
        <fullName evidence="1">Ornithine cyclodeaminase</fullName>
    </submittedName>
</protein>
<dbReference type="Gene3D" id="3.30.1780.10">
    <property type="entry name" value="ornithine cyclodeaminase, domain 1"/>
    <property type="match status" value="1"/>
</dbReference>
<dbReference type="InterPro" id="IPR036291">
    <property type="entry name" value="NAD(P)-bd_dom_sf"/>
</dbReference>
<dbReference type="OrthoDB" id="9792005at2"/>
<keyword evidence="2" id="KW-1185">Reference proteome</keyword>
<accession>A0A327PIV4</accession>
<reference evidence="1 2" key="1">
    <citation type="submission" date="2018-06" db="EMBL/GenBank/DDBJ databases">
        <title>Genomic Encyclopedia of Archaeal and Bacterial Type Strains, Phase II (KMG-II): from individual species to whole genera.</title>
        <authorList>
            <person name="Goeker M."/>
        </authorList>
    </citation>
    <scope>NUCLEOTIDE SEQUENCE [LARGE SCALE GENOMIC DNA]</scope>
    <source>
        <strain evidence="1 2">DSM 23446</strain>
    </source>
</reference>
<gene>
    <name evidence="1" type="ORF">LV83_01612</name>
</gene>
<dbReference type="SUPFAM" id="SSF51735">
    <property type="entry name" value="NAD(P)-binding Rossmann-fold domains"/>
    <property type="match status" value="1"/>
</dbReference>
<dbReference type="Proteomes" id="UP000249610">
    <property type="component" value="Unassembled WGS sequence"/>
</dbReference>
<proteinExistence type="predicted"/>
<evidence type="ECO:0000313" key="1">
    <source>
        <dbReference type="EMBL" id="RAI91427.1"/>
    </source>
</evidence>
<organism evidence="1 2">
    <name type="scientific">Algoriphagus yeomjeoni</name>
    <dbReference type="NCBI Taxonomy" id="291403"/>
    <lineage>
        <taxon>Bacteria</taxon>
        <taxon>Pseudomonadati</taxon>
        <taxon>Bacteroidota</taxon>
        <taxon>Cytophagia</taxon>
        <taxon>Cytophagales</taxon>
        <taxon>Cyclobacteriaceae</taxon>
        <taxon>Algoriphagus</taxon>
    </lineage>
</organism>
<dbReference type="InterPro" id="IPR003462">
    <property type="entry name" value="ODC_Mu_crystall"/>
</dbReference>
<dbReference type="Gene3D" id="3.40.50.720">
    <property type="entry name" value="NAD(P)-binding Rossmann-like Domain"/>
    <property type="match status" value="1"/>
</dbReference>
<name>A0A327PIV4_9BACT</name>
<comment type="caution">
    <text evidence="1">The sequence shown here is derived from an EMBL/GenBank/DDBJ whole genome shotgun (WGS) entry which is preliminary data.</text>
</comment>
<dbReference type="PANTHER" id="PTHR13812:SF19">
    <property type="entry name" value="KETIMINE REDUCTASE MU-CRYSTALLIN"/>
    <property type="match status" value="1"/>
</dbReference>
<dbReference type="RefSeq" id="WP_111611019.1">
    <property type="nucleotide sequence ID" value="NZ_QLLK01000004.1"/>
</dbReference>
<dbReference type="PIRSF" id="PIRSF001439">
    <property type="entry name" value="CryM"/>
    <property type="match status" value="1"/>
</dbReference>